<feature type="region of interest" description="Disordered" evidence="1">
    <location>
        <begin position="1"/>
        <end position="27"/>
    </location>
</feature>
<dbReference type="EMBL" id="HG792017">
    <property type="protein sequence ID" value="CDM33640.1"/>
    <property type="molecule type" value="Genomic_DNA"/>
</dbReference>
<gene>
    <name evidence="2" type="ORF">PROQFM164_S03g000364</name>
</gene>
<accession>W6QAZ8</accession>
<organism evidence="2 3">
    <name type="scientific">Penicillium roqueforti (strain FM164)</name>
    <dbReference type="NCBI Taxonomy" id="1365484"/>
    <lineage>
        <taxon>Eukaryota</taxon>
        <taxon>Fungi</taxon>
        <taxon>Dikarya</taxon>
        <taxon>Ascomycota</taxon>
        <taxon>Pezizomycotina</taxon>
        <taxon>Eurotiomycetes</taxon>
        <taxon>Eurotiomycetidae</taxon>
        <taxon>Eurotiales</taxon>
        <taxon>Aspergillaceae</taxon>
        <taxon>Penicillium</taxon>
    </lineage>
</organism>
<evidence type="ECO:0000256" key="1">
    <source>
        <dbReference type="SAM" id="MobiDB-lite"/>
    </source>
</evidence>
<proteinExistence type="predicted"/>
<sequence length="106" mass="11109">METWPDQSPAPIRGESHRATQSGQGGPIRQWARFLAPYGIHHRYGSSSPGNVPDSGYGGQDMIMCGPCGQASVAFQAFGQAVQAGGFRRVVFFSGGIGPLDGSLPS</sequence>
<reference evidence="2" key="1">
    <citation type="journal article" date="2014" name="Nat. Commun.">
        <title>Multiple recent horizontal transfers of a large genomic region in cheese making fungi.</title>
        <authorList>
            <person name="Cheeseman K."/>
            <person name="Ropars J."/>
            <person name="Renault P."/>
            <person name="Dupont J."/>
            <person name="Gouzy J."/>
            <person name="Branca A."/>
            <person name="Abraham A.L."/>
            <person name="Ceppi M."/>
            <person name="Conseiller E."/>
            <person name="Debuchy R."/>
            <person name="Malagnac F."/>
            <person name="Goarin A."/>
            <person name="Silar P."/>
            <person name="Lacoste S."/>
            <person name="Sallet E."/>
            <person name="Bensimon A."/>
            <person name="Giraud T."/>
            <person name="Brygoo Y."/>
        </authorList>
    </citation>
    <scope>NUCLEOTIDE SEQUENCE [LARGE SCALE GENOMIC DNA]</scope>
    <source>
        <strain evidence="2">FM164</strain>
    </source>
</reference>
<protein>
    <submittedName>
        <fullName evidence="2">Genomic scaffold, ProqFM164S03</fullName>
    </submittedName>
</protein>
<keyword evidence="3" id="KW-1185">Reference proteome</keyword>
<dbReference type="AlphaFoldDB" id="W6QAZ8"/>
<dbReference type="Proteomes" id="UP000030686">
    <property type="component" value="Unassembled WGS sequence"/>
</dbReference>
<evidence type="ECO:0000313" key="2">
    <source>
        <dbReference type="EMBL" id="CDM33640.1"/>
    </source>
</evidence>
<name>W6QAZ8_PENRF</name>
<evidence type="ECO:0000313" key="3">
    <source>
        <dbReference type="Proteomes" id="UP000030686"/>
    </source>
</evidence>